<evidence type="ECO:0000313" key="1">
    <source>
        <dbReference type="EMBL" id="KAJ7389760.1"/>
    </source>
</evidence>
<dbReference type="Proteomes" id="UP001163046">
    <property type="component" value="Unassembled WGS sequence"/>
</dbReference>
<name>A0A9X0D7L5_9CNID</name>
<accession>A0A9X0D7L5</accession>
<proteinExistence type="predicted"/>
<sequence>MSWNREYKDLPQFKSKAFTQDAPINHKTPNWYTYRQTLARMKSARSHSTYRRATYSFNEMQTTFNKMKKIDYRDYLRSKLSDLDVMIYLGHAGSGTAVEFYQVHDTYFLHISSHNRCTFKPNSGAVSSEDNFGFYNNINQNFRCTMTNSQTTQWWFGGLVVTWLTDSELVRIDRRLACPKLSICVQKFEKTGE</sequence>
<dbReference type="EMBL" id="MU825425">
    <property type="protein sequence ID" value="KAJ7389760.1"/>
    <property type="molecule type" value="Genomic_DNA"/>
</dbReference>
<dbReference type="AlphaFoldDB" id="A0A9X0D7L5"/>
<comment type="caution">
    <text evidence="1">The sequence shown here is derived from an EMBL/GenBank/DDBJ whole genome shotgun (WGS) entry which is preliminary data.</text>
</comment>
<evidence type="ECO:0000313" key="2">
    <source>
        <dbReference type="Proteomes" id="UP001163046"/>
    </source>
</evidence>
<gene>
    <name evidence="1" type="ORF">OS493_029181</name>
</gene>
<organism evidence="1 2">
    <name type="scientific">Desmophyllum pertusum</name>
    <dbReference type="NCBI Taxonomy" id="174260"/>
    <lineage>
        <taxon>Eukaryota</taxon>
        <taxon>Metazoa</taxon>
        <taxon>Cnidaria</taxon>
        <taxon>Anthozoa</taxon>
        <taxon>Hexacorallia</taxon>
        <taxon>Scleractinia</taxon>
        <taxon>Caryophylliina</taxon>
        <taxon>Caryophylliidae</taxon>
        <taxon>Desmophyllum</taxon>
    </lineage>
</organism>
<dbReference type="OrthoDB" id="5961510at2759"/>
<protein>
    <submittedName>
        <fullName evidence="1">Uncharacterized protein</fullName>
    </submittedName>
</protein>
<reference evidence="1" key="1">
    <citation type="submission" date="2023-01" db="EMBL/GenBank/DDBJ databases">
        <title>Genome assembly of the deep-sea coral Lophelia pertusa.</title>
        <authorList>
            <person name="Herrera S."/>
            <person name="Cordes E."/>
        </authorList>
    </citation>
    <scope>NUCLEOTIDE SEQUENCE</scope>
    <source>
        <strain evidence="1">USNM1676648</strain>
        <tissue evidence="1">Polyp</tissue>
    </source>
</reference>
<keyword evidence="2" id="KW-1185">Reference proteome</keyword>